<proteinExistence type="predicted"/>
<feature type="compositionally biased region" description="Basic and acidic residues" evidence="1">
    <location>
        <begin position="30"/>
        <end position="46"/>
    </location>
</feature>
<evidence type="ECO:0000313" key="3">
    <source>
        <dbReference type="Proteomes" id="UP000199475"/>
    </source>
</evidence>
<accession>A0A1G9MHW3</accession>
<feature type="region of interest" description="Disordered" evidence="1">
    <location>
        <begin position="1"/>
        <end position="57"/>
    </location>
</feature>
<evidence type="ECO:0000256" key="1">
    <source>
        <dbReference type="SAM" id="MobiDB-lite"/>
    </source>
</evidence>
<evidence type="ECO:0000313" key="2">
    <source>
        <dbReference type="EMBL" id="SDL73862.1"/>
    </source>
</evidence>
<reference evidence="2 3" key="1">
    <citation type="submission" date="2016-10" db="EMBL/GenBank/DDBJ databases">
        <authorList>
            <person name="de Groot N.N."/>
        </authorList>
    </citation>
    <scope>NUCLEOTIDE SEQUENCE [LARGE SCALE GENOMIC DNA]</scope>
    <source>
        <strain evidence="2 3">CGMCC 1.9159</strain>
    </source>
</reference>
<name>A0A1G9MHW3_9ACTN</name>
<dbReference type="AlphaFoldDB" id="A0A1G9MHW3"/>
<organism evidence="2 3">
    <name type="scientific">Tessaracoccus oleiagri</name>
    <dbReference type="NCBI Taxonomy" id="686624"/>
    <lineage>
        <taxon>Bacteria</taxon>
        <taxon>Bacillati</taxon>
        <taxon>Actinomycetota</taxon>
        <taxon>Actinomycetes</taxon>
        <taxon>Propionibacteriales</taxon>
        <taxon>Propionibacteriaceae</taxon>
        <taxon>Tessaracoccus</taxon>
    </lineage>
</organism>
<gene>
    <name evidence="2" type="ORF">SAMN04488242_2646</name>
</gene>
<dbReference type="EMBL" id="FNGP01000005">
    <property type="protein sequence ID" value="SDL73862.1"/>
    <property type="molecule type" value="Genomic_DNA"/>
</dbReference>
<keyword evidence="3" id="KW-1185">Reference proteome</keyword>
<sequence>MTQGARSHPDPNPVRPSQAEGEPDDLPDDVSDRRDEAYDFSRDPHTNRPSQAEGEDD</sequence>
<dbReference type="Proteomes" id="UP000199475">
    <property type="component" value="Unassembled WGS sequence"/>
</dbReference>
<protein>
    <submittedName>
        <fullName evidence="2">Uncharacterized protein</fullName>
    </submittedName>
</protein>